<name>A0A835K2S2_9ROSI</name>
<reference evidence="1 2" key="1">
    <citation type="submission" date="2020-10" db="EMBL/GenBank/DDBJ databases">
        <title>Plant Genome Project.</title>
        <authorList>
            <person name="Zhang R.-G."/>
        </authorList>
    </citation>
    <scope>NUCLEOTIDE SEQUENCE [LARGE SCALE GENOMIC DNA]</scope>
    <source>
        <strain evidence="1">FAFU-HL-1</strain>
        <tissue evidence="1">Leaf</tissue>
    </source>
</reference>
<dbReference type="EMBL" id="JADGMS010000006">
    <property type="protein sequence ID" value="KAF9680958.1"/>
    <property type="molecule type" value="Genomic_DNA"/>
</dbReference>
<proteinExistence type="predicted"/>
<protein>
    <submittedName>
        <fullName evidence="1">Uncharacterized protein</fullName>
    </submittedName>
</protein>
<dbReference type="AlphaFoldDB" id="A0A835K2S2"/>
<evidence type="ECO:0000313" key="1">
    <source>
        <dbReference type="EMBL" id="KAF9680958.1"/>
    </source>
</evidence>
<comment type="caution">
    <text evidence="1">The sequence shown here is derived from an EMBL/GenBank/DDBJ whole genome shotgun (WGS) entry which is preliminary data.</text>
</comment>
<dbReference type="Proteomes" id="UP000657918">
    <property type="component" value="Unassembled WGS sequence"/>
</dbReference>
<gene>
    <name evidence="1" type="ORF">SADUNF_Sadunf06G0175600</name>
</gene>
<sequence>MEAAVWRSWCGADGGNMGRPAWMVRCCPAEGIDEIHSIRFLKGIDAKMHTYPCLAFTDVLLCLHRTLGMRAGRAWVPSTTTPGREKKTDAKNCIDYGDGALQPHYLSCFHKPLWVPMKASLLSTSTCEPLLPAYWTRVPAPPLAKQKGDKFLSRG</sequence>
<keyword evidence="2" id="KW-1185">Reference proteome</keyword>
<evidence type="ECO:0000313" key="2">
    <source>
        <dbReference type="Proteomes" id="UP000657918"/>
    </source>
</evidence>
<accession>A0A835K2S2</accession>
<organism evidence="1 2">
    <name type="scientific">Salix dunnii</name>
    <dbReference type="NCBI Taxonomy" id="1413687"/>
    <lineage>
        <taxon>Eukaryota</taxon>
        <taxon>Viridiplantae</taxon>
        <taxon>Streptophyta</taxon>
        <taxon>Embryophyta</taxon>
        <taxon>Tracheophyta</taxon>
        <taxon>Spermatophyta</taxon>
        <taxon>Magnoliopsida</taxon>
        <taxon>eudicotyledons</taxon>
        <taxon>Gunneridae</taxon>
        <taxon>Pentapetalae</taxon>
        <taxon>rosids</taxon>
        <taxon>fabids</taxon>
        <taxon>Malpighiales</taxon>
        <taxon>Salicaceae</taxon>
        <taxon>Saliceae</taxon>
        <taxon>Salix</taxon>
    </lineage>
</organism>